<reference evidence="2 3" key="2">
    <citation type="journal article" date="2022" name="Int. J. Syst. Evol. Microbiol.">
        <title>Strains of Bradyrhizobium barranii sp. nov. associated with legumes native to Canada are symbionts of soybeans and belong to different subspecies (subsp. barranii subsp. nov. and subsp. apii subsp. nov.) and symbiovars (sv. glycinearum and sv. septentrionale).</title>
        <authorList>
            <person name="Bromfield E.S.P."/>
            <person name="Cloutier S."/>
            <person name="Wasai-Hara S."/>
            <person name="Minamisawa K."/>
        </authorList>
    </citation>
    <scope>NUCLEOTIDE SEQUENCE [LARGE SCALE GENOMIC DNA]</scope>
    <source>
        <strain evidence="2 3">144S4</strain>
    </source>
</reference>
<protein>
    <submittedName>
        <fullName evidence="1">Uncharacterized protein</fullName>
    </submittedName>
</protein>
<name>A0A939S9C0_9BRAD</name>
<dbReference type="AlphaFoldDB" id="A0A939S9C0"/>
<dbReference type="Proteomes" id="UP000664702">
    <property type="component" value="Chromosome"/>
</dbReference>
<evidence type="ECO:0000313" key="1">
    <source>
        <dbReference type="EMBL" id="MBO1868403.1"/>
    </source>
</evidence>
<evidence type="ECO:0000313" key="2">
    <source>
        <dbReference type="EMBL" id="UEM11916.1"/>
    </source>
</evidence>
<organism evidence="1">
    <name type="scientific">Bradyrhizobium barranii subsp. barranii</name>
    <dbReference type="NCBI Taxonomy" id="2823807"/>
    <lineage>
        <taxon>Bacteria</taxon>
        <taxon>Pseudomonadati</taxon>
        <taxon>Pseudomonadota</taxon>
        <taxon>Alphaproteobacteria</taxon>
        <taxon>Hyphomicrobiales</taxon>
        <taxon>Nitrobacteraceae</taxon>
        <taxon>Bradyrhizobium</taxon>
        <taxon>Bradyrhizobium barranii</taxon>
    </lineage>
</organism>
<reference evidence="1" key="1">
    <citation type="submission" date="2021-03" db="EMBL/GenBank/DDBJ databases">
        <title>Whole Genome Sequence of Bradyrhizobium sp. Strain 144S4.</title>
        <authorList>
            <person name="Bromfield E.S.P."/>
            <person name="Cloutier S."/>
        </authorList>
    </citation>
    <scope>NUCLEOTIDE SEQUENCE [LARGE SCALE GENOMIC DNA]</scope>
    <source>
        <strain evidence="1">144S4</strain>
    </source>
</reference>
<gene>
    <name evidence="2" type="ORF">J4G43_046995</name>
    <name evidence="1" type="ORF">J4G43_48705</name>
</gene>
<proteinExistence type="predicted"/>
<dbReference type="KEGG" id="bban:J4G43_046995"/>
<sequence>MEPTITIDGHKLTEGQSMSVRVAITAFLMELKNDKQFADSLGVIGIAYQARLTEVMHIILNEAS</sequence>
<dbReference type="EMBL" id="CP086136">
    <property type="protein sequence ID" value="UEM11916.1"/>
    <property type="molecule type" value="Genomic_DNA"/>
</dbReference>
<accession>A0A939S9C0</accession>
<evidence type="ECO:0000313" key="3">
    <source>
        <dbReference type="Proteomes" id="UP000664702"/>
    </source>
</evidence>
<dbReference type="RefSeq" id="WP_208088881.1">
    <property type="nucleotide sequence ID" value="NZ_CP086136.1"/>
</dbReference>
<dbReference type="EMBL" id="JAGEMI010000001">
    <property type="protein sequence ID" value="MBO1868403.1"/>
    <property type="molecule type" value="Genomic_DNA"/>
</dbReference>